<name>A0ABY6USF4_BIOOC</name>
<accession>A0ABY6USF4</accession>
<feature type="signal peptide" evidence="2">
    <location>
        <begin position="1"/>
        <end position="23"/>
    </location>
</feature>
<feature type="chain" id="PRO_5047548635" evidence="2">
    <location>
        <begin position="24"/>
        <end position="91"/>
    </location>
</feature>
<keyword evidence="4" id="KW-1185">Reference proteome</keyword>
<evidence type="ECO:0000313" key="3">
    <source>
        <dbReference type="EMBL" id="VUC32939.1"/>
    </source>
</evidence>
<keyword evidence="2" id="KW-0732">Signal</keyword>
<evidence type="ECO:0000313" key="4">
    <source>
        <dbReference type="Proteomes" id="UP000766486"/>
    </source>
</evidence>
<protein>
    <submittedName>
        <fullName evidence="3">Uncharacterized protein</fullName>
    </submittedName>
</protein>
<evidence type="ECO:0000256" key="2">
    <source>
        <dbReference type="SAM" id="SignalP"/>
    </source>
</evidence>
<feature type="region of interest" description="Disordered" evidence="1">
    <location>
        <begin position="26"/>
        <end position="78"/>
    </location>
</feature>
<feature type="compositionally biased region" description="Basic and acidic residues" evidence="1">
    <location>
        <begin position="43"/>
        <end position="54"/>
    </location>
</feature>
<gene>
    <name evidence="3" type="ORF">CLO192961_LOCUS337039</name>
</gene>
<feature type="compositionally biased region" description="Acidic residues" evidence="1">
    <location>
        <begin position="55"/>
        <end position="69"/>
    </location>
</feature>
<evidence type="ECO:0000256" key="1">
    <source>
        <dbReference type="SAM" id="MobiDB-lite"/>
    </source>
</evidence>
<reference evidence="3 4" key="1">
    <citation type="submission" date="2019-06" db="EMBL/GenBank/DDBJ databases">
        <authorList>
            <person name="Broberg M."/>
        </authorList>
    </citation>
    <scope>NUCLEOTIDE SEQUENCE [LARGE SCALE GENOMIC DNA]</scope>
</reference>
<proteinExistence type="predicted"/>
<dbReference type="EMBL" id="CABFNS010000852">
    <property type="protein sequence ID" value="VUC32939.1"/>
    <property type="molecule type" value="Genomic_DNA"/>
</dbReference>
<dbReference type="Proteomes" id="UP000766486">
    <property type="component" value="Unassembled WGS sequence"/>
</dbReference>
<organism evidence="3 4">
    <name type="scientific">Bionectria ochroleuca</name>
    <name type="common">Gliocladium roseum</name>
    <dbReference type="NCBI Taxonomy" id="29856"/>
    <lineage>
        <taxon>Eukaryota</taxon>
        <taxon>Fungi</taxon>
        <taxon>Dikarya</taxon>
        <taxon>Ascomycota</taxon>
        <taxon>Pezizomycotina</taxon>
        <taxon>Sordariomycetes</taxon>
        <taxon>Hypocreomycetidae</taxon>
        <taxon>Hypocreales</taxon>
        <taxon>Bionectriaceae</taxon>
        <taxon>Clonostachys</taxon>
    </lineage>
</organism>
<comment type="caution">
    <text evidence="3">The sequence shown here is derived from an EMBL/GenBank/DDBJ whole genome shotgun (WGS) entry which is preliminary data.</text>
</comment>
<sequence length="91" mass="9727">MLAHKNLNLVAILALGVANLGLAQHNEGSNELSPRGGMSDQLPTRDAKVDLTERDEGDALETRDSEEEHLELVGDEPNQGRGVMGIAVVLN</sequence>